<comment type="caution">
    <text evidence="2">The sequence shown here is derived from an EMBL/GenBank/DDBJ whole genome shotgun (WGS) entry which is preliminary data.</text>
</comment>
<dbReference type="PROSITE" id="PS51257">
    <property type="entry name" value="PROKAR_LIPOPROTEIN"/>
    <property type="match status" value="1"/>
</dbReference>
<sequence>MNIVKGQGMMKPLFTIAVALMMVVPMAQAAQSCSSDQIEALEEDKQFFGPLSWPVCKALPNKPELTLASYYVWTDGGPAGERVYQWNTLIMDSSSHEVLAKYRQQIEEDSYTKVRPDSIWLDTANYALNQQTRAFGVRLDIGRKPTCSKEYKGQYFSLFVYREHILSPVLERLPMEYSRVHDGKDCGNNQRWDKEVAKSQLQMLSSKHYGFADIKVKSKGKMTYKPKNRQRDKSRTHVQTLWFDGERYRFVESELPGYLWKDGDF</sequence>
<keyword evidence="3" id="KW-1185">Reference proteome</keyword>
<organism evidence="2 3">
    <name type="scientific">Ferrimonas aestuarii</name>
    <dbReference type="NCBI Taxonomy" id="2569539"/>
    <lineage>
        <taxon>Bacteria</taxon>
        <taxon>Pseudomonadati</taxon>
        <taxon>Pseudomonadota</taxon>
        <taxon>Gammaproteobacteria</taxon>
        <taxon>Alteromonadales</taxon>
        <taxon>Ferrimonadaceae</taxon>
        <taxon>Ferrimonas</taxon>
    </lineage>
</organism>
<evidence type="ECO:0000256" key="1">
    <source>
        <dbReference type="SAM" id="SignalP"/>
    </source>
</evidence>
<feature type="chain" id="PRO_5020560678" evidence="1">
    <location>
        <begin position="30"/>
        <end position="265"/>
    </location>
</feature>
<proteinExistence type="predicted"/>
<protein>
    <submittedName>
        <fullName evidence="2">Uncharacterized protein</fullName>
    </submittedName>
</protein>
<reference evidence="2 3" key="1">
    <citation type="submission" date="2019-04" db="EMBL/GenBank/DDBJ databases">
        <authorList>
            <person name="Hwang J.C."/>
        </authorList>
    </citation>
    <scope>NUCLEOTIDE SEQUENCE [LARGE SCALE GENOMIC DNA]</scope>
    <source>
        <strain evidence="2 3">IMCC35002</strain>
    </source>
</reference>
<dbReference type="AlphaFoldDB" id="A0A4U1BR28"/>
<name>A0A4U1BR28_9GAMM</name>
<dbReference type="RefSeq" id="WP_136862412.1">
    <property type="nucleotide sequence ID" value="NZ_SWCJ01000003.1"/>
</dbReference>
<evidence type="ECO:0000313" key="2">
    <source>
        <dbReference type="EMBL" id="TKB56608.1"/>
    </source>
</evidence>
<keyword evidence="1" id="KW-0732">Signal</keyword>
<dbReference type="Proteomes" id="UP000305675">
    <property type="component" value="Unassembled WGS sequence"/>
</dbReference>
<gene>
    <name evidence="2" type="ORF">FCL42_05595</name>
</gene>
<accession>A0A4U1BR28</accession>
<dbReference type="OrthoDB" id="6398015at2"/>
<feature type="signal peptide" evidence="1">
    <location>
        <begin position="1"/>
        <end position="29"/>
    </location>
</feature>
<evidence type="ECO:0000313" key="3">
    <source>
        <dbReference type="Proteomes" id="UP000305675"/>
    </source>
</evidence>
<dbReference type="EMBL" id="SWCJ01000003">
    <property type="protein sequence ID" value="TKB56608.1"/>
    <property type="molecule type" value="Genomic_DNA"/>
</dbReference>